<feature type="chain" id="PRO_5009186982" evidence="1">
    <location>
        <begin position="21"/>
        <end position="219"/>
    </location>
</feature>
<dbReference type="InterPro" id="IPR013830">
    <property type="entry name" value="SGNH_hydro"/>
</dbReference>
<feature type="signal peptide" evidence="1">
    <location>
        <begin position="1"/>
        <end position="20"/>
    </location>
</feature>
<organism evidence="3 4">
    <name type="scientific">Cloacibacterium normanense</name>
    <dbReference type="NCBI Taxonomy" id="237258"/>
    <lineage>
        <taxon>Bacteria</taxon>
        <taxon>Pseudomonadati</taxon>
        <taxon>Bacteroidota</taxon>
        <taxon>Flavobacteriia</taxon>
        <taxon>Flavobacteriales</taxon>
        <taxon>Weeksellaceae</taxon>
    </lineage>
</organism>
<evidence type="ECO:0000256" key="1">
    <source>
        <dbReference type="SAM" id="SignalP"/>
    </source>
</evidence>
<dbReference type="KEGG" id="cnr:EB819_04155"/>
<feature type="domain" description="SGNH hydrolase-type esterase" evidence="2">
    <location>
        <begin position="61"/>
        <end position="209"/>
    </location>
</feature>
<dbReference type="AlphaFoldDB" id="A0A1E5UF42"/>
<reference evidence="3 4" key="1">
    <citation type="submission" date="2016-09" db="EMBL/GenBank/DDBJ databases">
        <authorList>
            <person name="Capua I."/>
            <person name="De Benedictis P."/>
            <person name="Joannis T."/>
            <person name="Lombin L.H."/>
            <person name="Cattoli G."/>
        </authorList>
    </citation>
    <scope>NUCLEOTIDE SEQUENCE [LARGE SCALE GENOMIC DNA]</scope>
    <source>
        <strain evidence="3 4">NRS-1</strain>
    </source>
</reference>
<comment type="caution">
    <text evidence="3">The sequence shown here is derived from an EMBL/GenBank/DDBJ whole genome shotgun (WGS) entry which is preliminary data.</text>
</comment>
<accession>A0A1E5UF42</accession>
<evidence type="ECO:0000313" key="4">
    <source>
        <dbReference type="Proteomes" id="UP000095601"/>
    </source>
</evidence>
<dbReference type="EMBL" id="MKGI01000043">
    <property type="protein sequence ID" value="OEL11305.1"/>
    <property type="molecule type" value="Genomic_DNA"/>
</dbReference>
<dbReference type="InterPro" id="IPR051532">
    <property type="entry name" value="Ester_Hydrolysis_Enzymes"/>
</dbReference>
<dbReference type="InterPro" id="IPR036514">
    <property type="entry name" value="SGNH_hydro_sf"/>
</dbReference>
<dbReference type="PANTHER" id="PTHR30383:SF5">
    <property type="entry name" value="SGNH HYDROLASE-TYPE ESTERASE DOMAIN-CONTAINING PROTEIN"/>
    <property type="match status" value="1"/>
</dbReference>
<sequence length="219" mass="25768">MKNFLKISFLFFVFIFGSLAAQKADFYDDIQHFKKLDSEKTPPKDAILFLGSSSFTMWKDAADYFPDKTIINRAFGGSRLLNLNYYAEDLLNPYQPKQVIIYCGENDIAHAEKPSAKEVFKRFKQFYKTVRAHYPNANIAYVSIKYSPSREQFWPTMKQVNKKIQNFMNAKKNAEFIDVTESMNDENGSIRKDLYLEDMLHMKPEGYKIWTKVMYPYLK</sequence>
<dbReference type="OrthoDB" id="9790057at2"/>
<protein>
    <submittedName>
        <fullName evidence="3">GDSL-like Lipase/Acylhydrolase family protein</fullName>
    </submittedName>
</protein>
<dbReference type="Gene3D" id="3.40.50.1110">
    <property type="entry name" value="SGNH hydrolase"/>
    <property type="match status" value="1"/>
</dbReference>
<keyword evidence="3" id="KW-0378">Hydrolase</keyword>
<evidence type="ECO:0000313" key="3">
    <source>
        <dbReference type="EMBL" id="OEL11305.1"/>
    </source>
</evidence>
<name>A0A1E5UF42_9FLAO</name>
<dbReference type="PANTHER" id="PTHR30383">
    <property type="entry name" value="THIOESTERASE 1/PROTEASE 1/LYSOPHOSPHOLIPASE L1"/>
    <property type="match status" value="1"/>
</dbReference>
<dbReference type="SUPFAM" id="SSF52266">
    <property type="entry name" value="SGNH hydrolase"/>
    <property type="match status" value="1"/>
</dbReference>
<keyword evidence="1" id="KW-0732">Signal</keyword>
<dbReference type="RefSeq" id="WP_069798298.1">
    <property type="nucleotide sequence ID" value="NZ_CP034157.1"/>
</dbReference>
<evidence type="ECO:0000259" key="2">
    <source>
        <dbReference type="Pfam" id="PF13472"/>
    </source>
</evidence>
<dbReference type="PATRIC" id="fig|237258.4.peg.2337"/>
<dbReference type="GO" id="GO:0004622">
    <property type="term" value="F:phosphatidylcholine lysophospholipase activity"/>
    <property type="evidence" value="ECO:0007669"/>
    <property type="project" value="TreeGrafter"/>
</dbReference>
<dbReference type="STRING" id="237258.SAMN04489756_10165"/>
<keyword evidence="4" id="KW-1185">Reference proteome</keyword>
<gene>
    <name evidence="3" type="ORF">BHF72_2175</name>
</gene>
<proteinExistence type="predicted"/>
<dbReference type="Proteomes" id="UP000095601">
    <property type="component" value="Unassembled WGS sequence"/>
</dbReference>
<dbReference type="Pfam" id="PF13472">
    <property type="entry name" value="Lipase_GDSL_2"/>
    <property type="match status" value="1"/>
</dbReference>